<dbReference type="AlphaFoldDB" id="A0A2P2NR77"/>
<proteinExistence type="predicted"/>
<reference evidence="1" key="1">
    <citation type="submission" date="2018-02" db="EMBL/GenBank/DDBJ databases">
        <title>Rhizophora mucronata_Transcriptome.</title>
        <authorList>
            <person name="Meera S.P."/>
            <person name="Sreeshan A."/>
            <person name="Augustine A."/>
        </authorList>
    </citation>
    <scope>NUCLEOTIDE SEQUENCE</scope>
    <source>
        <tissue evidence="1">Leaf</tissue>
    </source>
</reference>
<organism evidence="1">
    <name type="scientific">Rhizophora mucronata</name>
    <name type="common">Asiatic mangrove</name>
    <dbReference type="NCBI Taxonomy" id="61149"/>
    <lineage>
        <taxon>Eukaryota</taxon>
        <taxon>Viridiplantae</taxon>
        <taxon>Streptophyta</taxon>
        <taxon>Embryophyta</taxon>
        <taxon>Tracheophyta</taxon>
        <taxon>Spermatophyta</taxon>
        <taxon>Magnoliopsida</taxon>
        <taxon>eudicotyledons</taxon>
        <taxon>Gunneridae</taxon>
        <taxon>Pentapetalae</taxon>
        <taxon>rosids</taxon>
        <taxon>fabids</taxon>
        <taxon>Malpighiales</taxon>
        <taxon>Rhizophoraceae</taxon>
        <taxon>Rhizophora</taxon>
    </lineage>
</organism>
<dbReference type="EMBL" id="GGEC01064426">
    <property type="protein sequence ID" value="MBX44910.1"/>
    <property type="molecule type" value="Transcribed_RNA"/>
</dbReference>
<sequence length="35" mass="4222">MGELNRTDSKTKLHKKKQFFFFSLGFCFCVDQENF</sequence>
<accession>A0A2P2NR77</accession>
<evidence type="ECO:0000313" key="1">
    <source>
        <dbReference type="EMBL" id="MBX44910.1"/>
    </source>
</evidence>
<name>A0A2P2NR77_RHIMU</name>
<protein>
    <submittedName>
        <fullName evidence="1">Uncharacterized protein</fullName>
    </submittedName>
</protein>